<feature type="transmembrane region" description="Helical" evidence="2">
    <location>
        <begin position="43"/>
        <end position="61"/>
    </location>
</feature>
<evidence type="ECO:0000313" key="6">
    <source>
        <dbReference type="Proteomes" id="UP000571017"/>
    </source>
</evidence>
<gene>
    <name evidence="5" type="ORF">H0266_08155</name>
</gene>
<accession>A0A838CSM5</accession>
<feature type="compositionally biased region" description="Polar residues" evidence="1">
    <location>
        <begin position="307"/>
        <end position="323"/>
    </location>
</feature>
<evidence type="ECO:0000256" key="1">
    <source>
        <dbReference type="SAM" id="MobiDB-lite"/>
    </source>
</evidence>
<dbReference type="InterPro" id="IPR025436">
    <property type="entry name" value="DUF4179"/>
</dbReference>
<proteinExistence type="predicted"/>
<evidence type="ECO:0000259" key="3">
    <source>
        <dbReference type="Pfam" id="PF13786"/>
    </source>
</evidence>
<comment type="caution">
    <text evidence="5">The sequence shown here is derived from an EMBL/GenBank/DDBJ whole genome shotgun (WGS) entry which is preliminary data.</text>
</comment>
<keyword evidence="2" id="KW-0812">Transmembrane</keyword>
<dbReference type="AlphaFoldDB" id="A0A838CSM5"/>
<evidence type="ECO:0000259" key="4">
    <source>
        <dbReference type="Pfam" id="PF18705"/>
    </source>
</evidence>
<evidence type="ECO:0000256" key="2">
    <source>
        <dbReference type="SAM" id="Phobius"/>
    </source>
</evidence>
<dbReference type="Proteomes" id="UP000571017">
    <property type="component" value="Unassembled WGS sequence"/>
</dbReference>
<feature type="domain" description="DUF4179" evidence="3">
    <location>
        <begin position="34"/>
        <end position="124"/>
    </location>
</feature>
<dbReference type="RefSeq" id="WP_181471918.1">
    <property type="nucleotide sequence ID" value="NZ_JACEFG010000002.1"/>
</dbReference>
<feature type="domain" description="DUF5643" evidence="4">
    <location>
        <begin position="213"/>
        <end position="312"/>
    </location>
</feature>
<keyword evidence="6" id="KW-1185">Reference proteome</keyword>
<feature type="region of interest" description="Disordered" evidence="1">
    <location>
        <begin position="306"/>
        <end position="347"/>
    </location>
</feature>
<name>A0A838CSM5_9BACI</name>
<evidence type="ECO:0000313" key="5">
    <source>
        <dbReference type="EMBL" id="MBA2174863.1"/>
    </source>
</evidence>
<dbReference type="Gene3D" id="2.60.40.1640">
    <property type="entry name" value="Conserved domain protein"/>
    <property type="match status" value="1"/>
</dbReference>
<dbReference type="Pfam" id="PF18705">
    <property type="entry name" value="DUF5643"/>
    <property type="match status" value="1"/>
</dbReference>
<dbReference type="EMBL" id="JACEFG010000002">
    <property type="protein sequence ID" value="MBA2174863.1"/>
    <property type="molecule type" value="Genomic_DNA"/>
</dbReference>
<sequence length="361" mass="39796">MNNKWKEEFDSIEIPEELHNRAKAGVKRAKNEGKRQNGWKKPVVAAGLFLGLTSVTLGFSFPSTAGQIPIVGNIFEEMSDSFTVFDTYKPFSTELNNVEESNGIQVTLNDAIFDGKTLTLTYSIMTEQDLGSGLIMKDSLSIRGVSSLGGSSKIDQVEENAYVGLMTMTNVDEEAIQTAKVNWNIDQFSGGDTQETIDGNWDFSFKLESTDYQVQEVMEKVEQDDVQVTVETLMMNPMSFSLRYTQTISEEVDSHWNEVDVDLIVQDDLGNVYGGEGNGGTEDGRTSTWSKTFKAVHPDASKLIVTPQVSLQNSERSGGSVNADTGEEISSYSESSSEDPLPDRSFDLEDIVIELTEDPSS</sequence>
<keyword evidence="2" id="KW-0472">Membrane</keyword>
<keyword evidence="2" id="KW-1133">Transmembrane helix</keyword>
<reference evidence="5 6" key="1">
    <citation type="journal article" date="2004" name="Extremophiles">
        <title>Halobacillus locisalis sp. nov., a halophilic bacterium isolated from a marine solar saltern of the Yellow Sea in Korea.</title>
        <authorList>
            <person name="Yoon J.H."/>
            <person name="Kang K.H."/>
            <person name="Oh T.K."/>
            <person name="Park Y.H."/>
        </authorList>
    </citation>
    <scope>NUCLEOTIDE SEQUENCE [LARGE SCALE GENOMIC DNA]</scope>
    <source>
        <strain evidence="5 6">KCTC 3788</strain>
    </source>
</reference>
<dbReference type="Gene3D" id="2.60.40.1630">
    <property type="entry name" value="bacillus anthracis domain"/>
    <property type="match status" value="1"/>
</dbReference>
<dbReference type="Pfam" id="PF13786">
    <property type="entry name" value="DUF4179"/>
    <property type="match status" value="1"/>
</dbReference>
<protein>
    <submittedName>
        <fullName evidence="5">DUF4179 domain-containing protein</fullName>
    </submittedName>
</protein>
<dbReference type="InterPro" id="IPR040680">
    <property type="entry name" value="DUF5643"/>
</dbReference>
<organism evidence="5 6">
    <name type="scientific">Halobacillus locisalis</name>
    <dbReference type="NCBI Taxonomy" id="220753"/>
    <lineage>
        <taxon>Bacteria</taxon>
        <taxon>Bacillati</taxon>
        <taxon>Bacillota</taxon>
        <taxon>Bacilli</taxon>
        <taxon>Bacillales</taxon>
        <taxon>Bacillaceae</taxon>
        <taxon>Halobacillus</taxon>
    </lineage>
</organism>